<dbReference type="Proteomes" id="UP001202328">
    <property type="component" value="Unassembled WGS sequence"/>
</dbReference>
<name>A0AAD4XFJ8_9MAGN</name>
<comment type="caution">
    <text evidence="1">The sequence shown here is derived from an EMBL/GenBank/DDBJ whole genome shotgun (WGS) entry which is preliminary data.</text>
</comment>
<keyword evidence="2" id="KW-1185">Reference proteome</keyword>
<accession>A0AAD4XFJ8</accession>
<protein>
    <submittedName>
        <fullName evidence="1">Uncharacterized protein</fullName>
    </submittedName>
</protein>
<dbReference type="EMBL" id="JAJJMB010009816">
    <property type="protein sequence ID" value="KAI3912238.1"/>
    <property type="molecule type" value="Genomic_DNA"/>
</dbReference>
<gene>
    <name evidence="1" type="ORF">MKW98_012049</name>
</gene>
<organism evidence="1 2">
    <name type="scientific">Papaver atlanticum</name>
    <dbReference type="NCBI Taxonomy" id="357466"/>
    <lineage>
        <taxon>Eukaryota</taxon>
        <taxon>Viridiplantae</taxon>
        <taxon>Streptophyta</taxon>
        <taxon>Embryophyta</taxon>
        <taxon>Tracheophyta</taxon>
        <taxon>Spermatophyta</taxon>
        <taxon>Magnoliopsida</taxon>
        <taxon>Ranunculales</taxon>
        <taxon>Papaveraceae</taxon>
        <taxon>Papaveroideae</taxon>
        <taxon>Papaver</taxon>
    </lineage>
</organism>
<reference evidence="1" key="1">
    <citation type="submission" date="2022-04" db="EMBL/GenBank/DDBJ databases">
        <title>A functionally conserved STORR gene fusion in Papaver species that diverged 16.8 million years ago.</title>
        <authorList>
            <person name="Catania T."/>
        </authorList>
    </citation>
    <scope>NUCLEOTIDE SEQUENCE</scope>
    <source>
        <strain evidence="1">S-188037</strain>
    </source>
</reference>
<sequence length="85" mass="9671">MDNSNPQQTPNPDWNLELKFPNSNLPPIKISVKPIAWDISTHEWDSNSLKHNFVDHLRTCSFMMFGEAATPCSFFTSMLATVNLC</sequence>
<evidence type="ECO:0000313" key="2">
    <source>
        <dbReference type="Proteomes" id="UP001202328"/>
    </source>
</evidence>
<dbReference type="AlphaFoldDB" id="A0AAD4XFJ8"/>
<proteinExistence type="predicted"/>
<evidence type="ECO:0000313" key="1">
    <source>
        <dbReference type="EMBL" id="KAI3912238.1"/>
    </source>
</evidence>